<keyword evidence="5" id="KW-0653">Protein transport</keyword>
<protein>
    <recommendedName>
        <fullName evidence="5">Sec-independent protein translocase protein TatC</fullName>
    </recommendedName>
</protein>
<dbReference type="GO" id="GO:0043953">
    <property type="term" value="P:protein transport by the Tat complex"/>
    <property type="evidence" value="ECO:0007669"/>
    <property type="project" value="UniProtKB-UniRule"/>
</dbReference>
<comment type="similarity">
    <text evidence="5">Belongs to the TatC family.</text>
</comment>
<comment type="caution">
    <text evidence="5">Lacks conserved residue(s) required for the propagation of feature annotation.</text>
</comment>
<dbReference type="GO" id="GO:0009977">
    <property type="term" value="F:proton motive force dependent protein transmembrane transporter activity"/>
    <property type="evidence" value="ECO:0007669"/>
    <property type="project" value="TreeGrafter"/>
</dbReference>
<feature type="transmembrane region" description="Helical" evidence="5">
    <location>
        <begin position="61"/>
        <end position="80"/>
    </location>
</feature>
<gene>
    <name evidence="6" type="primary">tatC2_2</name>
    <name evidence="5" type="synonym">tatC</name>
    <name evidence="6" type="ORF">Back11_48410</name>
</gene>
<organism evidence="6 7">
    <name type="scientific">Paenibacillus baekrokdamisoli</name>
    <dbReference type="NCBI Taxonomy" id="1712516"/>
    <lineage>
        <taxon>Bacteria</taxon>
        <taxon>Bacillati</taxon>
        <taxon>Bacillota</taxon>
        <taxon>Bacilli</taxon>
        <taxon>Bacillales</taxon>
        <taxon>Paenibacillaceae</taxon>
        <taxon>Paenibacillus</taxon>
    </lineage>
</organism>
<evidence type="ECO:0000256" key="2">
    <source>
        <dbReference type="ARBA" id="ARBA00022692"/>
    </source>
</evidence>
<dbReference type="PANTHER" id="PTHR30371:SF0">
    <property type="entry name" value="SEC-INDEPENDENT PROTEIN TRANSLOCASE PROTEIN TATC, CHLOROPLASTIC-RELATED"/>
    <property type="match status" value="1"/>
</dbReference>
<comment type="subcellular location">
    <subcellularLocation>
        <location evidence="5">Cell membrane</location>
        <topology evidence="5">Multi-pass membrane protein</topology>
    </subcellularLocation>
    <subcellularLocation>
        <location evidence="1">Membrane</location>
        <topology evidence="1">Multi-pass membrane protein</topology>
    </subcellularLocation>
</comment>
<proteinExistence type="inferred from homology"/>
<evidence type="ECO:0000313" key="7">
    <source>
        <dbReference type="Proteomes" id="UP000275368"/>
    </source>
</evidence>
<keyword evidence="5" id="KW-0811">Translocation</keyword>
<accession>A0A3G9IY99</accession>
<evidence type="ECO:0000256" key="5">
    <source>
        <dbReference type="HAMAP-Rule" id="MF_00902"/>
    </source>
</evidence>
<keyword evidence="7" id="KW-1185">Reference proteome</keyword>
<keyword evidence="2 5" id="KW-0812">Transmembrane</keyword>
<dbReference type="GO" id="GO:0033281">
    <property type="term" value="C:TAT protein transport complex"/>
    <property type="evidence" value="ECO:0007669"/>
    <property type="project" value="UniProtKB-UniRule"/>
</dbReference>
<evidence type="ECO:0000313" key="6">
    <source>
        <dbReference type="EMBL" id="BBH23496.1"/>
    </source>
</evidence>
<dbReference type="KEGG" id="pbk:Back11_48410"/>
<evidence type="ECO:0000256" key="4">
    <source>
        <dbReference type="ARBA" id="ARBA00023136"/>
    </source>
</evidence>
<keyword evidence="5" id="KW-0813">Transport</keyword>
<keyword evidence="3 5" id="KW-1133">Transmembrane helix</keyword>
<dbReference type="PANTHER" id="PTHR30371">
    <property type="entry name" value="SEC-INDEPENDENT PROTEIN TRANSLOCASE PROTEIN TATC"/>
    <property type="match status" value="1"/>
</dbReference>
<feature type="transmembrane region" description="Helical" evidence="5">
    <location>
        <begin position="14"/>
        <end position="36"/>
    </location>
</feature>
<evidence type="ECO:0000256" key="3">
    <source>
        <dbReference type="ARBA" id="ARBA00022989"/>
    </source>
</evidence>
<feature type="transmembrane region" description="Helical" evidence="5">
    <location>
        <begin position="101"/>
        <end position="125"/>
    </location>
</feature>
<dbReference type="Proteomes" id="UP000275368">
    <property type="component" value="Chromosome"/>
</dbReference>
<keyword evidence="4 5" id="KW-0472">Membrane</keyword>
<dbReference type="RefSeq" id="WP_232015989.1">
    <property type="nucleotide sequence ID" value="NZ_AP019308.1"/>
</dbReference>
<dbReference type="InterPro" id="IPR002033">
    <property type="entry name" value="TatC"/>
</dbReference>
<dbReference type="EMBL" id="AP019308">
    <property type="protein sequence ID" value="BBH23496.1"/>
    <property type="molecule type" value="Genomic_DNA"/>
</dbReference>
<sequence>MSLFDHLGELRKHIIWITIVLVVTMIVGFFLASPVLEYLKKTEPASTIQWNAFAPWDGVRIYLHFSFILALVVTVPFTFYRLWFFVKPGLSEREREATLRYIPYTIVLFLVGFSFAYFIVFPLAFRFTSGFNESMGLTETYGITQYFSFMFNIILPLSLLFEMPIVILFLTRIGLLNPTLLGKVRRYAYMLLLVLATFITPPDVISVLIVAIPLIGLYEVSILISRYVLQKQLAKESVRENTPLSIKL</sequence>
<comment type="function">
    <text evidence="5">Part of the twin-arginine translocation (Tat) system that transports large folded proteins containing a characteristic twin-arginine motif in their signal peptide across membranes.</text>
</comment>
<keyword evidence="5" id="KW-1003">Cell membrane</keyword>
<dbReference type="NCBIfam" id="TIGR00945">
    <property type="entry name" value="tatC"/>
    <property type="match status" value="1"/>
</dbReference>
<dbReference type="InterPro" id="IPR019820">
    <property type="entry name" value="Sec-indep_translocase_CS"/>
</dbReference>
<name>A0A3G9IY99_9BACL</name>
<dbReference type="HAMAP" id="MF_00902">
    <property type="entry name" value="TatC"/>
    <property type="match status" value="1"/>
</dbReference>
<comment type="subunit">
    <text evidence="5">Forms a complex with TatA.</text>
</comment>
<dbReference type="GO" id="GO:0065002">
    <property type="term" value="P:intracellular protein transmembrane transport"/>
    <property type="evidence" value="ECO:0007669"/>
    <property type="project" value="TreeGrafter"/>
</dbReference>
<evidence type="ECO:0000256" key="1">
    <source>
        <dbReference type="ARBA" id="ARBA00004141"/>
    </source>
</evidence>
<reference evidence="6 7" key="1">
    <citation type="submission" date="2018-11" db="EMBL/GenBank/DDBJ databases">
        <title>Complete genome sequence of Paenibacillus baekrokdamisoli strain KCTC 33723.</title>
        <authorList>
            <person name="Kang S.W."/>
            <person name="Lee K.C."/>
            <person name="Kim K.K."/>
            <person name="Kim J.S."/>
            <person name="Kim D.S."/>
            <person name="Ko S.H."/>
            <person name="Yang S.H."/>
            <person name="Lee J.S."/>
        </authorList>
    </citation>
    <scope>NUCLEOTIDE SEQUENCE [LARGE SCALE GENOMIC DNA]</scope>
    <source>
        <strain evidence="6 7">KCTC 33723</strain>
    </source>
</reference>
<dbReference type="AlphaFoldDB" id="A0A3G9IY99"/>
<dbReference type="PRINTS" id="PR01840">
    <property type="entry name" value="TATCFAMILY"/>
</dbReference>
<feature type="transmembrane region" description="Helical" evidence="5">
    <location>
        <begin position="145"/>
        <end position="172"/>
    </location>
</feature>
<dbReference type="PROSITE" id="PS01218">
    <property type="entry name" value="TATC"/>
    <property type="match status" value="1"/>
</dbReference>
<dbReference type="Pfam" id="PF00902">
    <property type="entry name" value="TatC"/>
    <property type="match status" value="1"/>
</dbReference>